<evidence type="ECO:0000256" key="5">
    <source>
        <dbReference type="ARBA" id="ARBA00022618"/>
    </source>
</evidence>
<dbReference type="GO" id="GO:0051301">
    <property type="term" value="P:cell division"/>
    <property type="evidence" value="ECO:0007669"/>
    <property type="project" value="UniProtKB-KW"/>
</dbReference>
<feature type="transmembrane region" description="Helical" evidence="11">
    <location>
        <begin position="30"/>
        <end position="49"/>
    </location>
</feature>
<keyword evidence="8 10" id="KW-0472">Membrane</keyword>
<gene>
    <name evidence="14" type="ORF">JF922_08595</name>
</gene>
<evidence type="ECO:0000259" key="13">
    <source>
        <dbReference type="Pfam" id="PF18075"/>
    </source>
</evidence>
<comment type="subcellular location">
    <subcellularLocation>
        <location evidence="1">Cell membrane</location>
        <topology evidence="1">Multi-pass membrane protein</topology>
    </subcellularLocation>
</comment>
<dbReference type="PIRSF" id="PIRSF003097">
    <property type="entry name" value="FtsX"/>
    <property type="match status" value="1"/>
</dbReference>
<feature type="transmembrane region" description="Helical" evidence="11">
    <location>
        <begin position="171"/>
        <end position="192"/>
    </location>
</feature>
<evidence type="ECO:0000256" key="1">
    <source>
        <dbReference type="ARBA" id="ARBA00004651"/>
    </source>
</evidence>
<feature type="domain" description="FtsX extracellular" evidence="13">
    <location>
        <begin position="63"/>
        <end position="147"/>
    </location>
</feature>
<dbReference type="InterPro" id="IPR040690">
    <property type="entry name" value="FtsX_ECD"/>
</dbReference>
<protein>
    <recommendedName>
        <fullName evidence="3 10">Cell division protein FtsX</fullName>
    </recommendedName>
</protein>
<feature type="transmembrane region" description="Helical" evidence="11">
    <location>
        <begin position="227"/>
        <end position="247"/>
    </location>
</feature>
<evidence type="ECO:0000256" key="10">
    <source>
        <dbReference type="PIRNR" id="PIRNR003097"/>
    </source>
</evidence>
<keyword evidence="5 10" id="KW-0132">Cell division</keyword>
<dbReference type="GO" id="GO:0005886">
    <property type="term" value="C:plasma membrane"/>
    <property type="evidence" value="ECO:0007669"/>
    <property type="project" value="UniProtKB-SubCell"/>
</dbReference>
<accession>A0A934N8Z3</accession>
<keyword evidence="4 10" id="KW-1003">Cell membrane</keyword>
<proteinExistence type="inferred from homology"/>
<feature type="domain" description="ABC3 transporter permease C-terminal" evidence="12">
    <location>
        <begin position="179"/>
        <end position="294"/>
    </location>
</feature>
<dbReference type="InterPro" id="IPR004513">
    <property type="entry name" value="FtsX"/>
</dbReference>
<keyword evidence="6 11" id="KW-0812">Transmembrane</keyword>
<dbReference type="Pfam" id="PF02687">
    <property type="entry name" value="FtsX"/>
    <property type="match status" value="1"/>
</dbReference>
<evidence type="ECO:0000256" key="8">
    <source>
        <dbReference type="ARBA" id="ARBA00023136"/>
    </source>
</evidence>
<dbReference type="Proteomes" id="UP000612893">
    <property type="component" value="Unassembled WGS sequence"/>
</dbReference>
<keyword evidence="9 10" id="KW-0131">Cell cycle</keyword>
<dbReference type="Gene3D" id="3.30.70.3040">
    <property type="match status" value="1"/>
</dbReference>
<dbReference type="PANTHER" id="PTHR47755:SF1">
    <property type="entry name" value="CELL DIVISION PROTEIN FTSX"/>
    <property type="match status" value="1"/>
</dbReference>
<evidence type="ECO:0000256" key="7">
    <source>
        <dbReference type="ARBA" id="ARBA00022989"/>
    </source>
</evidence>
<evidence type="ECO:0000256" key="9">
    <source>
        <dbReference type="ARBA" id="ARBA00023306"/>
    </source>
</evidence>
<evidence type="ECO:0000259" key="12">
    <source>
        <dbReference type="Pfam" id="PF02687"/>
    </source>
</evidence>
<organism evidence="14 15">
    <name type="scientific">Candidatus Nephthysia bennettiae</name>
    <dbReference type="NCBI Taxonomy" id="3127016"/>
    <lineage>
        <taxon>Bacteria</taxon>
        <taxon>Bacillati</taxon>
        <taxon>Candidatus Dormiibacterota</taxon>
        <taxon>Candidatus Dormibacteria</taxon>
        <taxon>Candidatus Dormibacterales</taxon>
        <taxon>Candidatus Dormibacteraceae</taxon>
        <taxon>Candidatus Nephthysia</taxon>
    </lineage>
</organism>
<dbReference type="PANTHER" id="PTHR47755">
    <property type="entry name" value="CELL DIVISION PROTEIN FTSX"/>
    <property type="match status" value="1"/>
</dbReference>
<comment type="similarity">
    <text evidence="2 10">Belongs to the ABC-4 integral membrane protein family. FtsX subfamily.</text>
</comment>
<evidence type="ECO:0000256" key="11">
    <source>
        <dbReference type="SAM" id="Phobius"/>
    </source>
</evidence>
<sequence length="298" mass="33428">MRTWRHLLFALSSAWQSFWRHVPVTSAGVLSITLILVLAGTCLILGHAFGQVLDGYKQRVSVISISVADQTPMLTVEDFEDQLRQRPEVVSVRFVSKDEELRRFSEDPRNQQLIEQIQGNPVPAKIEVRVSRLADVKTIDTVARQWRGADRTDPTDYQGDFITNMLRLSSWLTIAGLGMLAVLTVASIVIVMNTIRTAVYHRRQEIEVMKLVGATEWFVRGPFVLEGVLTGLIAAALALGLLMLAYRPFVERFQSELFFVPLTYDPRFVGVLGPDLLLAGVLLGAMGSYIGVRRFVRI</sequence>
<evidence type="ECO:0000256" key="6">
    <source>
        <dbReference type="ARBA" id="ARBA00022692"/>
    </source>
</evidence>
<dbReference type="Pfam" id="PF18075">
    <property type="entry name" value="FtsX_ECD"/>
    <property type="match status" value="1"/>
</dbReference>
<name>A0A934N8Z3_9BACT</name>
<evidence type="ECO:0000256" key="2">
    <source>
        <dbReference type="ARBA" id="ARBA00007379"/>
    </source>
</evidence>
<evidence type="ECO:0000313" key="15">
    <source>
        <dbReference type="Proteomes" id="UP000612893"/>
    </source>
</evidence>
<evidence type="ECO:0000256" key="4">
    <source>
        <dbReference type="ARBA" id="ARBA00022475"/>
    </source>
</evidence>
<reference evidence="14" key="1">
    <citation type="submission" date="2020-10" db="EMBL/GenBank/DDBJ databases">
        <title>Ca. Dormibacterota MAGs.</title>
        <authorList>
            <person name="Montgomery K."/>
        </authorList>
    </citation>
    <scope>NUCLEOTIDE SEQUENCE [LARGE SCALE GENOMIC DNA]</scope>
    <source>
        <strain evidence="14">SC8812_S17_10</strain>
    </source>
</reference>
<evidence type="ECO:0000313" key="14">
    <source>
        <dbReference type="EMBL" id="MBJ7598129.1"/>
    </source>
</evidence>
<dbReference type="InterPro" id="IPR003838">
    <property type="entry name" value="ABC3_permease_C"/>
</dbReference>
<feature type="transmembrane region" description="Helical" evidence="11">
    <location>
        <begin position="268"/>
        <end position="292"/>
    </location>
</feature>
<keyword evidence="7 11" id="KW-1133">Transmembrane helix</keyword>
<dbReference type="AlphaFoldDB" id="A0A934N8Z3"/>
<comment type="caution">
    <text evidence="14">The sequence shown here is derived from an EMBL/GenBank/DDBJ whole genome shotgun (WGS) entry which is preliminary data.</text>
</comment>
<dbReference type="EMBL" id="JAEKNR010000095">
    <property type="protein sequence ID" value="MBJ7598129.1"/>
    <property type="molecule type" value="Genomic_DNA"/>
</dbReference>
<evidence type="ECO:0000256" key="3">
    <source>
        <dbReference type="ARBA" id="ARBA00021907"/>
    </source>
</evidence>
<keyword evidence="15" id="KW-1185">Reference proteome</keyword>